<dbReference type="Pfam" id="PF04773">
    <property type="entry name" value="FecR"/>
    <property type="match status" value="1"/>
</dbReference>
<evidence type="ECO:0000256" key="1">
    <source>
        <dbReference type="SAM" id="Phobius"/>
    </source>
</evidence>
<keyword evidence="5" id="KW-1185">Reference proteome</keyword>
<dbReference type="PANTHER" id="PTHR30273:SF2">
    <property type="entry name" value="PROTEIN FECR"/>
    <property type="match status" value="1"/>
</dbReference>
<accession>A0A1H0E6C1</accession>
<evidence type="ECO:0000313" key="5">
    <source>
        <dbReference type="Proteomes" id="UP000183200"/>
    </source>
</evidence>
<keyword evidence="1" id="KW-0812">Transmembrane</keyword>
<dbReference type="EMBL" id="FNGY01000009">
    <property type="protein sequence ID" value="SDN77818.1"/>
    <property type="molecule type" value="Genomic_DNA"/>
</dbReference>
<dbReference type="PANTHER" id="PTHR30273">
    <property type="entry name" value="PERIPLASMIC SIGNAL SENSOR AND SIGMA FACTOR ACTIVATOR FECR-RELATED"/>
    <property type="match status" value="1"/>
</dbReference>
<keyword evidence="1" id="KW-1133">Transmembrane helix</keyword>
<dbReference type="InterPro" id="IPR006860">
    <property type="entry name" value="FecR"/>
</dbReference>
<proteinExistence type="predicted"/>
<dbReference type="AlphaFoldDB" id="A0A1H0E6C1"/>
<dbReference type="InterPro" id="IPR032508">
    <property type="entry name" value="FecR_C"/>
</dbReference>
<dbReference type="RefSeq" id="WP_074611433.1">
    <property type="nucleotide sequence ID" value="NZ_FNGY01000009.1"/>
</dbReference>
<dbReference type="InterPro" id="IPR012373">
    <property type="entry name" value="Ferrdict_sens_TM"/>
</dbReference>
<protein>
    <submittedName>
        <fullName evidence="4">Ferric-dicitrate binding protein FerR, regulates iron transport through sigma-19</fullName>
    </submittedName>
</protein>
<evidence type="ECO:0000259" key="2">
    <source>
        <dbReference type="Pfam" id="PF04773"/>
    </source>
</evidence>
<dbReference type="Pfam" id="PF16344">
    <property type="entry name" value="FecR_C"/>
    <property type="match status" value="1"/>
</dbReference>
<name>A0A1H0E6C1_9SPHI</name>
<feature type="domain" description="Protein FecR C-terminal" evidence="3">
    <location>
        <begin position="257"/>
        <end position="324"/>
    </location>
</feature>
<gene>
    <name evidence="4" type="ORF">SAMN05421820_109198</name>
</gene>
<dbReference type="Gene3D" id="3.55.50.30">
    <property type="match status" value="1"/>
</dbReference>
<sequence length="326" mass="37578">MEHQDHYFLITNALSNPENFSLQEELKDWRALDERNEEEYQGIKKIWEQSSGIDEAYSGRAIEDAVSAFTARLEAKISEEKPKVKVFGLWWKSAAAVLAFAILGLWTYKSLQTEVYTFKSTLGQRDSLMLADGSKVYLNKNTQIKYSSQFSKDNREFFLMKGEAFFNITKDAAHPFKVFVNKSKIQVLGTTFNIQNIDSTIAVEVKTGKVSFESRENAKSHILEKDMGIRYDQKTGVIKKYIDLDRQTNSNWLYKELNFVDATLPEVCALIETQYDVKITIKGKISNIRKLNANFRNDPLKDVLDALKITYKISIEHHDNQIIIKQ</sequence>
<feature type="transmembrane region" description="Helical" evidence="1">
    <location>
        <begin position="89"/>
        <end position="108"/>
    </location>
</feature>
<dbReference type="GO" id="GO:0016989">
    <property type="term" value="F:sigma factor antagonist activity"/>
    <property type="evidence" value="ECO:0007669"/>
    <property type="project" value="TreeGrafter"/>
</dbReference>
<dbReference type="OrthoDB" id="1452822at2"/>
<evidence type="ECO:0000259" key="3">
    <source>
        <dbReference type="Pfam" id="PF16344"/>
    </source>
</evidence>
<keyword evidence="1" id="KW-0472">Membrane</keyword>
<evidence type="ECO:0000313" key="4">
    <source>
        <dbReference type="EMBL" id="SDN77818.1"/>
    </source>
</evidence>
<dbReference type="PIRSF" id="PIRSF018266">
    <property type="entry name" value="FecR"/>
    <property type="match status" value="1"/>
</dbReference>
<organism evidence="4 5">
    <name type="scientific">Pedobacter steynii</name>
    <dbReference type="NCBI Taxonomy" id="430522"/>
    <lineage>
        <taxon>Bacteria</taxon>
        <taxon>Pseudomonadati</taxon>
        <taxon>Bacteroidota</taxon>
        <taxon>Sphingobacteriia</taxon>
        <taxon>Sphingobacteriales</taxon>
        <taxon>Sphingobacteriaceae</taxon>
        <taxon>Pedobacter</taxon>
    </lineage>
</organism>
<dbReference type="Gene3D" id="2.60.120.1440">
    <property type="match status" value="1"/>
</dbReference>
<reference evidence="5" key="1">
    <citation type="submission" date="2016-10" db="EMBL/GenBank/DDBJ databases">
        <authorList>
            <person name="Varghese N."/>
            <person name="Submissions S."/>
        </authorList>
    </citation>
    <scope>NUCLEOTIDE SEQUENCE [LARGE SCALE GENOMIC DNA]</scope>
    <source>
        <strain evidence="5">DSM 19110</strain>
    </source>
</reference>
<feature type="domain" description="FecR protein" evidence="2">
    <location>
        <begin position="121"/>
        <end position="210"/>
    </location>
</feature>
<dbReference type="Proteomes" id="UP000183200">
    <property type="component" value="Unassembled WGS sequence"/>
</dbReference>